<dbReference type="SUPFAM" id="SSF75553">
    <property type="entry name" value="Smc hinge domain"/>
    <property type="match status" value="1"/>
</dbReference>
<dbReference type="InterPro" id="IPR041741">
    <property type="entry name" value="SMC3_ABC_euk"/>
</dbReference>
<feature type="coiled-coil region" evidence="9">
    <location>
        <begin position="232"/>
        <end position="350"/>
    </location>
</feature>
<dbReference type="FunFam" id="3.40.50.300:FF:000424">
    <property type="entry name" value="Structural maintenance of chromosomes 3"/>
    <property type="match status" value="1"/>
</dbReference>
<name>R7Q716_CHOCR</name>
<dbReference type="GO" id="GO:0051301">
    <property type="term" value="P:cell division"/>
    <property type="evidence" value="ECO:0007669"/>
    <property type="project" value="UniProtKB-KW"/>
</dbReference>
<evidence type="ECO:0000256" key="6">
    <source>
        <dbReference type="ARBA" id="ARBA00023242"/>
    </source>
</evidence>
<dbReference type="Pfam" id="PF02463">
    <property type="entry name" value="SMC_N"/>
    <property type="match status" value="1"/>
</dbReference>
<dbReference type="GO" id="GO:0005524">
    <property type="term" value="F:ATP binding"/>
    <property type="evidence" value="ECO:0007669"/>
    <property type="project" value="InterPro"/>
</dbReference>
<evidence type="ECO:0000313" key="13">
    <source>
        <dbReference type="Proteomes" id="UP000012073"/>
    </source>
</evidence>
<keyword evidence="7" id="KW-0131">Cell cycle</keyword>
<protein>
    <recommendedName>
        <fullName evidence="8">Structural maintenance of chromosomes protein</fullName>
    </recommendedName>
</protein>
<dbReference type="GeneID" id="17320682"/>
<dbReference type="InterPro" id="IPR024704">
    <property type="entry name" value="SMC"/>
</dbReference>
<evidence type="ECO:0000256" key="10">
    <source>
        <dbReference type="SAM" id="MobiDB-lite"/>
    </source>
</evidence>
<dbReference type="OrthoDB" id="431497at2759"/>
<reference evidence="13" key="1">
    <citation type="journal article" date="2013" name="Proc. Natl. Acad. Sci. U.S.A.">
        <title>Genome structure and metabolic features in the red seaweed Chondrus crispus shed light on evolution of the Archaeplastida.</title>
        <authorList>
            <person name="Collen J."/>
            <person name="Porcel B."/>
            <person name="Carre W."/>
            <person name="Ball S.G."/>
            <person name="Chaparro C."/>
            <person name="Tonon T."/>
            <person name="Barbeyron T."/>
            <person name="Michel G."/>
            <person name="Noel B."/>
            <person name="Valentin K."/>
            <person name="Elias M."/>
            <person name="Artiguenave F."/>
            <person name="Arun A."/>
            <person name="Aury J.M."/>
            <person name="Barbosa-Neto J.F."/>
            <person name="Bothwell J.H."/>
            <person name="Bouget F.Y."/>
            <person name="Brillet L."/>
            <person name="Cabello-Hurtado F."/>
            <person name="Capella-Gutierrez S."/>
            <person name="Charrier B."/>
            <person name="Cladiere L."/>
            <person name="Cock J.M."/>
            <person name="Coelho S.M."/>
            <person name="Colleoni C."/>
            <person name="Czjzek M."/>
            <person name="Da Silva C."/>
            <person name="Delage L."/>
            <person name="Denoeud F."/>
            <person name="Deschamps P."/>
            <person name="Dittami S.M."/>
            <person name="Gabaldon T."/>
            <person name="Gachon C.M."/>
            <person name="Groisillier A."/>
            <person name="Herve C."/>
            <person name="Jabbari K."/>
            <person name="Katinka M."/>
            <person name="Kloareg B."/>
            <person name="Kowalczyk N."/>
            <person name="Labadie K."/>
            <person name="Leblanc C."/>
            <person name="Lopez P.J."/>
            <person name="McLachlan D.H."/>
            <person name="Meslet-Cladiere L."/>
            <person name="Moustafa A."/>
            <person name="Nehr Z."/>
            <person name="Nyvall Collen P."/>
            <person name="Panaud O."/>
            <person name="Partensky F."/>
            <person name="Poulain J."/>
            <person name="Rensing S.A."/>
            <person name="Rousvoal S."/>
            <person name="Samson G."/>
            <person name="Symeonidi A."/>
            <person name="Weissenbach J."/>
            <person name="Zambounis A."/>
            <person name="Wincker P."/>
            <person name="Boyen C."/>
        </authorList>
    </citation>
    <scope>NUCLEOTIDE SEQUENCE [LARGE SCALE GENOMIC DNA]</scope>
    <source>
        <strain evidence="13">cv. Stackhouse</strain>
    </source>
</reference>
<sequence>MHITQITISGFKSYRDATVVGPFAAGHNVVVGRNGSGKSNFFDAVRFVLSDTYSSLRAEDRVALLHEGAGASVLSAYVEIVFDNSHGRLPFDRDEVALRRMIGLKKDEFLLDRKNVTRSEVFSTLETAGLSRSNPYYIVQQGKVAALCAMTDKQRLDLLQEVAGTRIYNSRRAESLKSMDESDAHRNKISEVIAYIDSRLGELESEKDELRAFQSLDKERKALKYTIHVREVEEAKAALEGLDGDNHQYRSRTEELQARLTDVRANIAGAEREIKSLAPELRRSEEELEAMDGQRKKAVDKVAEYKVLVTEAEQAAKTVAETVATSRSELNQVEQLIESKREELEPLETHFKTLQKAESKLRKKLTDSERRLLNLRVKEDRTNHFPNAQARDAHLRKLIREQKKRRDGCVAQIESAKKDIVRLEKAIEKGQFRKEEYEAQRQELLASANSGDPELVTLRAQRDRLHAERQEARRKESDLRAKARDLHNGMGRLEAAKRSVLGAGAYRAIQAVMRASHEDPRNLGPNRVYGPLVDLINVDSKFSSAADAIAGSTLTHIVVDNDATSARLVRIMKERRAGRVTFIPLNRLDDNQRRPPSTTADAIPLISKISCQDMFLPAIRQIFGRTLVTRTVEIGAEMSKRHGVDCVTLDGDVVNKRGAMHGGYMDASRSRIDAARFLREAQAELAALEPQKASWQAKEAEVDASLTRVLGEMQRRESTKRTSNSTAARLHTEIARLSKYIQNDKANIPRAKDRMAVAEESITAAEAAIEDHEKELGTPMVSGLSPEEEVLMECLKSELETLGLEVTAKSNERALAERSVVSLQSELSGNLERRAAALREAMNLGGQDSSMMMSDDNDSQAQTQNELRNKLEELNLAEADVNSVVKSIEESSAVVHDKRKRHNRLSNRLEHDREEESKISKELEDDRQMVERRYNQRSIERQKKSDAEKSIRELGSLPADFDKHRGLSMGVLMKKLKKTNQSLQKYSHVNKKALDQYLKFTEERDSLTRHLGELEEGAQSIRQLIESLDHRKDDDILRTYKGVSKFFSDVFRELVPGGKASLVMLKSGDNGQNDDGEEGEPRRIRYTGVAMKISFSTTGQAYLLQQLSGGQKSIVALALIFAIQRLDPAPFYLFDEIDANLDATHRQAVANLIRKRANLGTQFVTTTFRPEFVNAGDMWYGVTHKRKVSSVQQVNKNVALTFVTNDPGQS</sequence>
<dbReference type="RefSeq" id="XP_005712974.1">
    <property type="nucleotide sequence ID" value="XM_005712917.1"/>
</dbReference>
<dbReference type="PANTHER" id="PTHR43977">
    <property type="entry name" value="STRUCTURAL MAINTENANCE OF CHROMOSOMES PROTEIN 3"/>
    <property type="match status" value="1"/>
</dbReference>
<dbReference type="Gene3D" id="3.30.70.1620">
    <property type="match status" value="1"/>
</dbReference>
<dbReference type="GO" id="GO:0005694">
    <property type="term" value="C:chromosome"/>
    <property type="evidence" value="ECO:0007669"/>
    <property type="project" value="InterPro"/>
</dbReference>
<evidence type="ECO:0000256" key="5">
    <source>
        <dbReference type="ARBA" id="ARBA00023054"/>
    </source>
</evidence>
<dbReference type="EMBL" id="HG001635">
    <property type="protein sequence ID" value="CDF33171.1"/>
    <property type="molecule type" value="Genomic_DNA"/>
</dbReference>
<gene>
    <name evidence="12" type="ORF">CHC_T00002018001</name>
</gene>
<dbReference type="Gene3D" id="1.20.1060.20">
    <property type="match status" value="1"/>
</dbReference>
<dbReference type="PhylomeDB" id="R7Q716"/>
<dbReference type="GO" id="GO:0051276">
    <property type="term" value="P:chromosome organization"/>
    <property type="evidence" value="ECO:0007669"/>
    <property type="project" value="InterPro"/>
</dbReference>
<evidence type="ECO:0000256" key="8">
    <source>
        <dbReference type="PIRNR" id="PIRNR005719"/>
    </source>
</evidence>
<dbReference type="Gene3D" id="3.40.50.300">
    <property type="entry name" value="P-loop containing nucleotide triphosphate hydrolases"/>
    <property type="match status" value="2"/>
</dbReference>
<feature type="compositionally biased region" description="Basic and acidic residues" evidence="10">
    <location>
        <begin position="907"/>
        <end position="921"/>
    </location>
</feature>
<organism evidence="12 13">
    <name type="scientific">Chondrus crispus</name>
    <name type="common">Carrageen Irish moss</name>
    <name type="synonym">Polymorpha crispa</name>
    <dbReference type="NCBI Taxonomy" id="2769"/>
    <lineage>
        <taxon>Eukaryota</taxon>
        <taxon>Rhodophyta</taxon>
        <taxon>Florideophyceae</taxon>
        <taxon>Rhodymeniophycidae</taxon>
        <taxon>Gigartinales</taxon>
        <taxon>Gigartinaceae</taxon>
        <taxon>Chondrus</taxon>
    </lineage>
</organism>
<proteinExistence type="inferred from homology"/>
<dbReference type="STRING" id="2769.R7Q716"/>
<evidence type="ECO:0000256" key="3">
    <source>
        <dbReference type="ARBA" id="ARBA00022618"/>
    </source>
</evidence>
<dbReference type="SMART" id="SM00968">
    <property type="entry name" value="SMC_hinge"/>
    <property type="match status" value="1"/>
</dbReference>
<dbReference type="KEGG" id="ccp:CHC_T00002018001"/>
<keyword evidence="6 8" id="KW-0539">Nucleus</keyword>
<evidence type="ECO:0000256" key="9">
    <source>
        <dbReference type="SAM" id="Coils"/>
    </source>
</evidence>
<dbReference type="Gene3D" id="1.10.287.1490">
    <property type="match status" value="1"/>
</dbReference>
<feature type="coiled-coil region" evidence="9">
    <location>
        <begin position="413"/>
        <end position="482"/>
    </location>
</feature>
<dbReference type="InterPro" id="IPR003395">
    <property type="entry name" value="RecF/RecN/SMC_N"/>
</dbReference>
<evidence type="ECO:0000313" key="12">
    <source>
        <dbReference type="EMBL" id="CDF33171.1"/>
    </source>
</evidence>
<evidence type="ECO:0000256" key="2">
    <source>
        <dbReference type="ARBA" id="ARBA00005917"/>
    </source>
</evidence>
<evidence type="ECO:0000256" key="4">
    <source>
        <dbReference type="ARBA" id="ARBA00022776"/>
    </source>
</evidence>
<feature type="region of interest" description="Disordered" evidence="10">
    <location>
        <begin position="892"/>
        <end position="921"/>
    </location>
</feature>
<dbReference type="Gramene" id="CDF33171">
    <property type="protein sequence ID" value="CDF33171"/>
    <property type="gene ID" value="CHC_T00002018001"/>
</dbReference>
<feature type="domain" description="SMC hinge" evidence="11">
    <location>
        <begin position="526"/>
        <end position="639"/>
    </location>
</feature>
<dbReference type="InterPro" id="IPR036277">
    <property type="entry name" value="SMC_hinge_sf"/>
</dbReference>
<keyword evidence="3" id="KW-0132">Cell division</keyword>
<dbReference type="CDD" id="cd03272">
    <property type="entry name" value="ABC_SMC3_euk"/>
    <property type="match status" value="1"/>
</dbReference>
<evidence type="ECO:0000259" key="11">
    <source>
        <dbReference type="SMART" id="SM00968"/>
    </source>
</evidence>
<dbReference type="InterPro" id="IPR010935">
    <property type="entry name" value="SMC_hinge"/>
</dbReference>
<comment type="subcellular location">
    <subcellularLocation>
        <location evidence="1 8">Nucleus</location>
    </subcellularLocation>
</comment>
<dbReference type="Proteomes" id="UP000012073">
    <property type="component" value="Unassembled WGS sequence"/>
</dbReference>
<dbReference type="InterPro" id="IPR027417">
    <property type="entry name" value="P-loop_NTPase"/>
</dbReference>
<dbReference type="AlphaFoldDB" id="R7Q716"/>
<evidence type="ECO:0000256" key="7">
    <source>
        <dbReference type="ARBA" id="ARBA00023306"/>
    </source>
</evidence>
<dbReference type="Pfam" id="PF06470">
    <property type="entry name" value="SMC_hinge"/>
    <property type="match status" value="1"/>
</dbReference>
<comment type="similarity">
    <text evidence="2">Belongs to the SMC family. SMC3 subfamily.</text>
</comment>
<dbReference type="GO" id="GO:0005634">
    <property type="term" value="C:nucleus"/>
    <property type="evidence" value="ECO:0007669"/>
    <property type="project" value="UniProtKB-SubCell"/>
</dbReference>
<evidence type="ECO:0000256" key="1">
    <source>
        <dbReference type="ARBA" id="ARBA00004123"/>
    </source>
</evidence>
<dbReference type="OMA" id="GQKTVCA"/>
<accession>R7Q716</accession>
<dbReference type="GO" id="GO:0016887">
    <property type="term" value="F:ATP hydrolysis activity"/>
    <property type="evidence" value="ECO:0007669"/>
    <property type="project" value="InterPro"/>
</dbReference>
<keyword evidence="13" id="KW-1185">Reference proteome</keyword>
<keyword evidence="4" id="KW-0498">Mitosis</keyword>
<dbReference type="SUPFAM" id="SSF52540">
    <property type="entry name" value="P-loop containing nucleoside triphosphate hydrolases"/>
    <property type="match status" value="1"/>
</dbReference>
<keyword evidence="5 9" id="KW-0175">Coiled coil</keyword>
<dbReference type="PIRSF" id="PIRSF005719">
    <property type="entry name" value="SMC"/>
    <property type="match status" value="1"/>
</dbReference>